<dbReference type="PANTHER" id="PTHR33164:SF43">
    <property type="entry name" value="HTH-TYPE TRANSCRIPTIONAL REPRESSOR YETL"/>
    <property type="match status" value="1"/>
</dbReference>
<dbReference type="Gene3D" id="1.10.10.10">
    <property type="entry name" value="Winged helix-like DNA-binding domain superfamily/Winged helix DNA-binding domain"/>
    <property type="match status" value="1"/>
</dbReference>
<protein>
    <recommendedName>
        <fullName evidence="1">HTH marR-type domain-containing protein</fullName>
    </recommendedName>
</protein>
<evidence type="ECO:0000313" key="2">
    <source>
        <dbReference type="EMBL" id="GAA4491956.1"/>
    </source>
</evidence>
<dbReference type="Pfam" id="PF12802">
    <property type="entry name" value="MarR_2"/>
    <property type="match status" value="1"/>
</dbReference>
<dbReference type="PROSITE" id="PS50995">
    <property type="entry name" value="HTH_MARR_2"/>
    <property type="match status" value="1"/>
</dbReference>
<proteinExistence type="predicted"/>
<dbReference type="SMART" id="SM00347">
    <property type="entry name" value="HTH_MARR"/>
    <property type="match status" value="1"/>
</dbReference>
<gene>
    <name evidence="2" type="ORF">GCM10023171_36730</name>
</gene>
<dbReference type="InterPro" id="IPR036390">
    <property type="entry name" value="WH_DNA-bd_sf"/>
</dbReference>
<organism evidence="2 3">
    <name type="scientific">Microbacterium panaciterrae</name>
    <dbReference type="NCBI Taxonomy" id="985759"/>
    <lineage>
        <taxon>Bacteria</taxon>
        <taxon>Bacillati</taxon>
        <taxon>Actinomycetota</taxon>
        <taxon>Actinomycetes</taxon>
        <taxon>Micrococcales</taxon>
        <taxon>Microbacteriaceae</taxon>
        <taxon>Microbacterium</taxon>
    </lineage>
</organism>
<dbReference type="InterPro" id="IPR036388">
    <property type="entry name" value="WH-like_DNA-bd_sf"/>
</dbReference>
<dbReference type="PANTHER" id="PTHR33164">
    <property type="entry name" value="TRANSCRIPTIONAL REGULATOR, MARR FAMILY"/>
    <property type="match status" value="1"/>
</dbReference>
<name>A0ABP8PVQ7_9MICO</name>
<feature type="domain" description="HTH marR-type" evidence="1">
    <location>
        <begin position="1"/>
        <end position="138"/>
    </location>
</feature>
<sequence>MANLRRIYHELVRFETELWAAVDLRLRSDCGLPLTWFEVLFLLRREPGQRVYDVATAFAISVGGASKVVDKIEAAGLCRRVANPEDRRSNLLELTPSGAACVDEALLIFDDEIQLRVGGVMTEPELEQFERSLLRLRGGNPAAPA</sequence>
<dbReference type="InterPro" id="IPR000835">
    <property type="entry name" value="HTH_MarR-typ"/>
</dbReference>
<dbReference type="EMBL" id="BAABGP010000027">
    <property type="protein sequence ID" value="GAA4491956.1"/>
    <property type="molecule type" value="Genomic_DNA"/>
</dbReference>
<reference evidence="3" key="1">
    <citation type="journal article" date="2019" name="Int. J. Syst. Evol. Microbiol.">
        <title>The Global Catalogue of Microorganisms (GCM) 10K type strain sequencing project: providing services to taxonomists for standard genome sequencing and annotation.</title>
        <authorList>
            <consortium name="The Broad Institute Genomics Platform"/>
            <consortium name="The Broad Institute Genome Sequencing Center for Infectious Disease"/>
            <person name="Wu L."/>
            <person name="Ma J."/>
        </authorList>
    </citation>
    <scope>NUCLEOTIDE SEQUENCE [LARGE SCALE GENOMIC DNA]</scope>
    <source>
        <strain evidence="3">JCM 17839</strain>
    </source>
</reference>
<dbReference type="InterPro" id="IPR039422">
    <property type="entry name" value="MarR/SlyA-like"/>
</dbReference>
<dbReference type="PRINTS" id="PR00598">
    <property type="entry name" value="HTHMARR"/>
</dbReference>
<accession>A0ABP8PVQ7</accession>
<dbReference type="Proteomes" id="UP001500731">
    <property type="component" value="Unassembled WGS sequence"/>
</dbReference>
<comment type="caution">
    <text evidence="2">The sequence shown here is derived from an EMBL/GenBank/DDBJ whole genome shotgun (WGS) entry which is preliminary data.</text>
</comment>
<evidence type="ECO:0000313" key="3">
    <source>
        <dbReference type="Proteomes" id="UP001500731"/>
    </source>
</evidence>
<evidence type="ECO:0000259" key="1">
    <source>
        <dbReference type="PROSITE" id="PS50995"/>
    </source>
</evidence>
<keyword evidence="3" id="KW-1185">Reference proteome</keyword>
<dbReference type="SUPFAM" id="SSF46785">
    <property type="entry name" value="Winged helix' DNA-binding domain"/>
    <property type="match status" value="1"/>
</dbReference>